<proteinExistence type="predicted"/>
<comment type="caution">
    <text evidence="1">The sequence shown here is derived from an EMBL/GenBank/DDBJ whole genome shotgun (WGS) entry which is preliminary data.</text>
</comment>
<gene>
    <name evidence="1" type="ORF">cand_021270</name>
</gene>
<evidence type="ECO:0000313" key="1">
    <source>
        <dbReference type="EMBL" id="OII77145.1"/>
    </source>
</evidence>
<dbReference type="EMBL" id="LRBS01000045">
    <property type="protein sequence ID" value="OII77145.1"/>
    <property type="molecule type" value="Genomic_DNA"/>
</dbReference>
<organism evidence="1 2">
    <name type="scientific">Cryptosporidium andersoni</name>
    <dbReference type="NCBI Taxonomy" id="117008"/>
    <lineage>
        <taxon>Eukaryota</taxon>
        <taxon>Sar</taxon>
        <taxon>Alveolata</taxon>
        <taxon>Apicomplexa</taxon>
        <taxon>Conoidasida</taxon>
        <taxon>Coccidia</taxon>
        <taxon>Eucoccidiorida</taxon>
        <taxon>Eimeriorina</taxon>
        <taxon>Cryptosporidiidae</taxon>
        <taxon>Cryptosporidium</taxon>
    </lineage>
</organism>
<keyword evidence="2" id="KW-1185">Reference proteome</keyword>
<sequence length="1967" mass="222456">MNKGTKKQKGHTKVRSHYGKIAIDQTLLVSITKNVATKEREYLDSVEAYISRMEDNPAFHSCSKGLAYLLLQWNANYPTDSFIYRLYQNPYSVLFLYNLIPSLFPLTKNNEGTSTPSKSEVLMFVIQNLCKSLLRHSSAILSSNDQMEITLTRTSMELTQFMQICISDHEDIIVLMSLCTCILFLMCDSPLQYFHNIVSSIECICKSLNNYGPQPFIFHREDIPARVLLFTSDSALPYPFNNKYELGNFIIYLRYLANLADIYTTSSEKTLLLSPSRRTILENIVQVIYPSVKDSIEVIIKYSCMPYKFKNSAVEETSLLHCNFFPLFLADFIAPIAVDLYLLWLNVIQDIMYKMEMDSTNKLLVVESMETIDLCFTPLLRPQISNQVAQSLMNYLVHFNPQASSNKGYVASQLLIAKNQLAASLVVSHSLIESTTFLSKLAYSFDSNLDILSLSDSNWLRVLSSFCQAFSTCIAPFLILLELLRLPSQRRFPLQMDSIGYLSNERTELARSCAFQLVELTCVTMDKASSSLKRPQKSSSMISPATQDQSVMLTVSASNQRRGATPQVSTSSLGEVSGPISSLDKQTWTTFSNLLLCYRRHLQQLLNCLFALILTGSKEHILVSLSAWESIGCALRLTASCLPKAHMFLMFIAGNQWSNIMESPKYEKVDEELQRSYIFKLPDIGSVGLINTLRYVVWSVVDLGKYPEQLYLNDGNSDHLLLLMLQKKHQHLRTRESVRDALRNMIYFPHYYSRIENMVNVKIDNDSPLSDMDIPLPLYSFQLFLKDVFLRLNGYYLYYCHDDKILKLKKTDNLSFSDIQLVVNLEAILHAFSAVLKRGFSSYQSDDKYDGDSDKIADSCEDHLKKTMNETLEVLLKDEERSIEQSMNGSIPRSLPILSENTFIKQLFDANLYRIFEILHEMESDLDHKISSSTNKEQGNKDSFYRQLLCTLITLMGVSSMWFNRKPKLFFLKCFKFVFKSLCLPQEDLLYPLALEQDHVGAVALLKLSYHRRCCNSDILNFMISNSLDLFYKLFSTETASINTPTMTLESYLIVLASLGIGISHFLLAKDVPEDNYMSKGYIDANDSTGEIHSELYLYEWKMYVQVTLEKYSVMYDNIVEFLQVRISNQICSQCGHYKVPNYLNGQHDILVLLYLLLHGLEVLISSIFPSKLRPYSYAMLTIGADKFDHNNILDYCQKSHLHSAPCGNEIWNESSNYITKIFLEKFYPKIRIIIHQIVKISPNWFSLLYHPYSSLLSCVIQLPRLYSNQRQQIADLFNIVGYDEFKFLSNDVSIECFSSNCRCANGTHLTHFQNNFGIGGSIIINKRAGVNSNISSMYQILLESITSPPVSNSMLKSPTTCLRCNAASLNHNLGGLVGGGLVHGIKNISDSCSTSISDSSACICNLFPCLILPISVMMVRLTFIEPVNNLLYIKPVLSCINSLGTFSVPPIMRCLIYYGASHSSNGVMKNNSVSGVMNFGFGNSGYNYDRHYLTSIQSISSAYSELDKLVRFCQGFVKTINQDSCYNSIQRNKFQCNHCCSFEYHDGLCLILLLYLQHIHNYFVASSSSKDLSDITKSSARLGYLPFIDNGIPILELEVFIEYLIARCVTTLVIGVGQQQQSTENVCKANTLSSSSTMTSRTTTASSTIMTKSVVSTQSTNLSSLSFNSVNSGGMVAGTQTISSATSAESVATIRVVTNQRWVVVTLRYLFGEFYSLSKVNSVILERILLCSVWGTELLVTIFTIMMDPNSSSESFSVITDILFLIRQILDVNSFKQLLEMTLKRIPVRYFLLSYFISPLYPYLYFPSLLKSSNIYNQHQSQQTSSPTIQTISATYANNRARGVISHNDGLRICVNGRNSSNNNSGISFSNNSCNNMVDSSSPVAQSIKKSIHYIVESSFWEIDASCTRISEGSSDVQLPPNITIPPLSPVMKHFIQLLCAVPVTQSSKAKFRQVLKEYCIRPTVK</sequence>
<accession>A0A1J4MSC2</accession>
<name>A0A1J4MSC2_9CRYT</name>
<dbReference type="Proteomes" id="UP000186804">
    <property type="component" value="Unassembled WGS sequence"/>
</dbReference>
<dbReference type="GeneID" id="92366311"/>
<evidence type="ECO:0000313" key="2">
    <source>
        <dbReference type="Proteomes" id="UP000186804"/>
    </source>
</evidence>
<reference evidence="1 2" key="1">
    <citation type="submission" date="2016-10" db="EMBL/GenBank/DDBJ databases">
        <title>Reductive evolution of mitochondrial metabolism and differential evolution of invasion-related proteins in Cryptosporidium.</title>
        <authorList>
            <person name="Liu S."/>
            <person name="Roellig D.M."/>
            <person name="Guo Y."/>
            <person name="Li N."/>
            <person name="Frace M.A."/>
            <person name="Tang K."/>
            <person name="Zhang L."/>
            <person name="Feng Y."/>
            <person name="Xiao L."/>
        </authorList>
    </citation>
    <scope>NUCLEOTIDE SEQUENCE [LARGE SCALE GENOMIC DNA]</scope>
    <source>
        <strain evidence="1">30847</strain>
    </source>
</reference>
<dbReference type="VEuPathDB" id="CryptoDB:cand_021270"/>
<protein>
    <submittedName>
        <fullName evidence="1">Uncharacterized protein</fullName>
    </submittedName>
</protein>
<dbReference type="RefSeq" id="XP_067068991.1">
    <property type="nucleotide sequence ID" value="XM_067212357.1"/>
</dbReference>
<dbReference type="OrthoDB" id="342931at2759"/>